<proteinExistence type="predicted"/>
<dbReference type="InterPro" id="IPR035892">
    <property type="entry name" value="C2_domain_sf"/>
</dbReference>
<dbReference type="AlphaFoldDB" id="A0A813NM86"/>
<dbReference type="Proteomes" id="UP000681722">
    <property type="component" value="Unassembled WGS sequence"/>
</dbReference>
<dbReference type="InterPro" id="IPR051281">
    <property type="entry name" value="Dual-spec_lipid-protein_phosph"/>
</dbReference>
<evidence type="ECO:0000256" key="4">
    <source>
        <dbReference type="ARBA" id="ARBA00022989"/>
    </source>
</evidence>
<dbReference type="Pfam" id="PF00520">
    <property type="entry name" value="Ion_trans"/>
    <property type="match status" value="1"/>
</dbReference>
<dbReference type="InterPro" id="IPR014020">
    <property type="entry name" value="Tensin_C2-dom"/>
</dbReference>
<dbReference type="Gene3D" id="2.60.40.1110">
    <property type="match status" value="1"/>
</dbReference>
<keyword evidence="5 6" id="KW-0472">Membrane</keyword>
<dbReference type="SMART" id="SM01326">
    <property type="entry name" value="PTEN_C2"/>
    <property type="match status" value="1"/>
</dbReference>
<dbReference type="SUPFAM" id="SSF81324">
    <property type="entry name" value="Voltage-gated potassium channels"/>
    <property type="match status" value="1"/>
</dbReference>
<dbReference type="InterPro" id="IPR027359">
    <property type="entry name" value="Volt_channel_dom_sf"/>
</dbReference>
<dbReference type="EMBL" id="CAJNOQ010000004">
    <property type="protein sequence ID" value="CAF0737365.1"/>
    <property type="molecule type" value="Genomic_DNA"/>
</dbReference>
<dbReference type="Gene3D" id="3.90.190.10">
    <property type="entry name" value="Protein tyrosine phosphatase superfamily"/>
    <property type="match status" value="1"/>
</dbReference>
<keyword evidence="4 6" id="KW-1133">Transmembrane helix</keyword>
<dbReference type="InterPro" id="IPR029021">
    <property type="entry name" value="Prot-tyrosine_phosphatase-like"/>
</dbReference>
<dbReference type="SUPFAM" id="SSF52799">
    <property type="entry name" value="(Phosphotyrosine protein) phosphatases II"/>
    <property type="match status" value="1"/>
</dbReference>
<dbReference type="EMBL" id="CAJOBC010000004">
    <property type="protein sequence ID" value="CAF3515372.1"/>
    <property type="molecule type" value="Genomic_DNA"/>
</dbReference>
<evidence type="ECO:0000259" key="8">
    <source>
        <dbReference type="PROSITE" id="PS51181"/>
    </source>
</evidence>
<dbReference type="GO" id="GO:0016314">
    <property type="term" value="F:phosphatidylinositol-3,4,5-trisphosphate 3-phosphatase activity"/>
    <property type="evidence" value="ECO:0007669"/>
    <property type="project" value="TreeGrafter"/>
</dbReference>
<dbReference type="InterPro" id="IPR029023">
    <property type="entry name" value="Tensin_phosphatase"/>
</dbReference>
<evidence type="ECO:0000256" key="3">
    <source>
        <dbReference type="ARBA" id="ARBA00022801"/>
    </source>
</evidence>
<dbReference type="GO" id="GO:0005829">
    <property type="term" value="C:cytosol"/>
    <property type="evidence" value="ECO:0007669"/>
    <property type="project" value="TreeGrafter"/>
</dbReference>
<dbReference type="PROSITE" id="PS51181">
    <property type="entry name" value="PPASE_TENSIN"/>
    <property type="match status" value="1"/>
</dbReference>
<dbReference type="PROSITE" id="PS50056">
    <property type="entry name" value="TYR_PHOSPHATASE_2"/>
    <property type="match status" value="1"/>
</dbReference>
<dbReference type="PANTHER" id="PTHR12305:SF60">
    <property type="entry name" value="PHOSPHATIDYLINOSITOL 3,4,5-TRISPHOSPHATE 3-PHOSPHATASE TPTE2-RELATED"/>
    <property type="match status" value="1"/>
</dbReference>
<protein>
    <recommendedName>
        <fullName evidence="13">Phosphatidylinositol-3,4,5-trisphosphate 3-phosphatase</fullName>
    </recommendedName>
</protein>
<keyword evidence="3" id="KW-0378">Hydrolase</keyword>
<dbReference type="InterPro" id="IPR000387">
    <property type="entry name" value="Tyr_Pase_dom"/>
</dbReference>
<feature type="transmembrane region" description="Helical" evidence="6">
    <location>
        <begin position="120"/>
        <end position="139"/>
    </location>
</feature>
<dbReference type="InterPro" id="IPR005821">
    <property type="entry name" value="Ion_trans_dom"/>
</dbReference>
<dbReference type="Proteomes" id="UP000663829">
    <property type="component" value="Unassembled WGS sequence"/>
</dbReference>
<keyword evidence="12" id="KW-1185">Reference proteome</keyword>
<dbReference type="Pfam" id="PF10409">
    <property type="entry name" value="PTEN_C2"/>
    <property type="match status" value="1"/>
</dbReference>
<dbReference type="InterPro" id="IPR016130">
    <property type="entry name" value="Tyr_Pase_AS"/>
</dbReference>
<dbReference type="Pfam" id="PF22784">
    <property type="entry name" value="PTP-SAK"/>
    <property type="match status" value="1"/>
</dbReference>
<feature type="domain" description="C2 tensin-type" evidence="9">
    <location>
        <begin position="329"/>
        <end position="470"/>
    </location>
</feature>
<keyword evidence="2 6" id="KW-0812">Transmembrane</keyword>
<dbReference type="GO" id="GO:0005216">
    <property type="term" value="F:monoatomic ion channel activity"/>
    <property type="evidence" value="ECO:0007669"/>
    <property type="project" value="InterPro"/>
</dbReference>
<feature type="domain" description="Phosphatase tensin-type" evidence="8">
    <location>
        <begin position="112"/>
        <end position="322"/>
    </location>
</feature>
<sequence length="471" mass="54598">MDNPMYKRQVPDMDPVHTQIDFNKTRLAVDDLKPVVETPFQKFQYKLRRMIESIIFRLIIAVLFLADIIIIIITVTKGFQKKSTTVLDWVSLCLSIIFMMDIFIRITAQGREFFQKKLEILDLLVISVGLIVNIVLVALEAQLRNGHILKFIIVPRIFRVFNLIRTLRILGHREHFKIANRHLVGQNKRRFVGNGYDLDLCYVTSERCYETDYFHRVERVLINDHNVPRLSDTIRLANSVTEWFQESSDNVIAIHCKGGKGRTGTMIAVALLKTGVCKTASEALQFFAEARTDLRHGKTFQGVETPSQTRYVGYYEKILHNYNNEMPPPQLLRLKSITITSIASIGNGDGSDLWFTVSNYDEVFGKFAFQEKAENYNICKIEHNVANDDIIISDINLQVLKGDVKFMFFSTNKRVPKNYDACAFYFWLNTSFIEQNSLLLTREELDNPHKSKTWHIFKENFSVRLQFDIGE</sequence>
<dbReference type="PANTHER" id="PTHR12305">
    <property type="entry name" value="PHOSPHATASE WITH HOMOLOGY TO TENSIN"/>
    <property type="match status" value="1"/>
</dbReference>
<evidence type="ECO:0000256" key="6">
    <source>
        <dbReference type="SAM" id="Phobius"/>
    </source>
</evidence>
<dbReference type="InterPro" id="IPR057023">
    <property type="entry name" value="PTP-SAK"/>
</dbReference>
<name>A0A813NM86_9BILA</name>
<evidence type="ECO:0000256" key="2">
    <source>
        <dbReference type="ARBA" id="ARBA00022692"/>
    </source>
</evidence>
<dbReference type="OrthoDB" id="16692at2759"/>
<organism evidence="10 12">
    <name type="scientific">Didymodactylos carnosus</name>
    <dbReference type="NCBI Taxonomy" id="1234261"/>
    <lineage>
        <taxon>Eukaryota</taxon>
        <taxon>Metazoa</taxon>
        <taxon>Spiralia</taxon>
        <taxon>Gnathifera</taxon>
        <taxon>Rotifera</taxon>
        <taxon>Eurotatoria</taxon>
        <taxon>Bdelloidea</taxon>
        <taxon>Philodinida</taxon>
        <taxon>Philodinidae</taxon>
        <taxon>Didymodactylos</taxon>
    </lineage>
</organism>
<dbReference type="FunFam" id="2.60.40.1110:FF:000004">
    <property type="entry name" value="Voltage-sensor containing phosphatase"/>
    <property type="match status" value="1"/>
</dbReference>
<feature type="domain" description="Tyrosine specific protein phosphatases" evidence="7">
    <location>
        <begin position="231"/>
        <end position="294"/>
    </location>
</feature>
<dbReference type="SUPFAM" id="SSF49562">
    <property type="entry name" value="C2 domain (Calcium/lipid-binding domain, CaLB)"/>
    <property type="match status" value="1"/>
</dbReference>
<gene>
    <name evidence="10" type="ORF">GPM918_LOCUS59</name>
    <name evidence="11" type="ORF">SRO942_LOCUS60</name>
</gene>
<dbReference type="Gene3D" id="1.20.120.350">
    <property type="entry name" value="Voltage-gated potassium channels. Chain C"/>
    <property type="match status" value="1"/>
</dbReference>
<evidence type="ECO:0008006" key="13">
    <source>
        <dbReference type="Google" id="ProtNLM"/>
    </source>
</evidence>
<evidence type="ECO:0000313" key="12">
    <source>
        <dbReference type="Proteomes" id="UP000663829"/>
    </source>
</evidence>
<feature type="transmembrane region" description="Helical" evidence="6">
    <location>
        <begin position="54"/>
        <end position="75"/>
    </location>
</feature>
<evidence type="ECO:0000313" key="10">
    <source>
        <dbReference type="EMBL" id="CAF0737365.1"/>
    </source>
</evidence>
<evidence type="ECO:0000313" key="11">
    <source>
        <dbReference type="EMBL" id="CAF3515372.1"/>
    </source>
</evidence>
<dbReference type="PROSITE" id="PS00383">
    <property type="entry name" value="TYR_PHOSPHATASE_1"/>
    <property type="match status" value="1"/>
</dbReference>
<dbReference type="PROSITE" id="PS51182">
    <property type="entry name" value="C2_TENSIN"/>
    <property type="match status" value="1"/>
</dbReference>
<evidence type="ECO:0000259" key="9">
    <source>
        <dbReference type="PROSITE" id="PS51182"/>
    </source>
</evidence>
<evidence type="ECO:0000256" key="5">
    <source>
        <dbReference type="ARBA" id="ARBA00023136"/>
    </source>
</evidence>
<comment type="subcellular location">
    <subcellularLocation>
        <location evidence="1">Membrane</location>
        <topology evidence="1">Multi-pass membrane protein</topology>
    </subcellularLocation>
</comment>
<comment type="caution">
    <text evidence="10">The sequence shown here is derived from an EMBL/GenBank/DDBJ whole genome shotgun (WGS) entry which is preliminary data.</text>
</comment>
<evidence type="ECO:0000256" key="1">
    <source>
        <dbReference type="ARBA" id="ARBA00004141"/>
    </source>
</evidence>
<dbReference type="GO" id="GO:0016020">
    <property type="term" value="C:membrane"/>
    <property type="evidence" value="ECO:0007669"/>
    <property type="project" value="UniProtKB-SubCell"/>
</dbReference>
<reference evidence="10" key="1">
    <citation type="submission" date="2021-02" db="EMBL/GenBank/DDBJ databases">
        <authorList>
            <person name="Nowell W R."/>
        </authorList>
    </citation>
    <scope>NUCLEOTIDE SEQUENCE</scope>
</reference>
<feature type="transmembrane region" description="Helical" evidence="6">
    <location>
        <begin position="87"/>
        <end position="108"/>
    </location>
</feature>
<evidence type="ECO:0000259" key="7">
    <source>
        <dbReference type="PROSITE" id="PS50056"/>
    </source>
</evidence>
<accession>A0A813NM86</accession>